<dbReference type="CDD" id="cd00317">
    <property type="entry name" value="cyclophilin"/>
    <property type="match status" value="1"/>
</dbReference>
<dbReference type="SUPFAM" id="SSF50891">
    <property type="entry name" value="Cyclophilin-like"/>
    <property type="match status" value="1"/>
</dbReference>
<evidence type="ECO:0000256" key="1">
    <source>
        <dbReference type="ARBA" id="ARBA00002388"/>
    </source>
</evidence>
<dbReference type="PANTHER" id="PTHR45625">
    <property type="entry name" value="PEPTIDYL-PROLYL CIS-TRANS ISOMERASE-RELATED"/>
    <property type="match status" value="1"/>
</dbReference>
<dbReference type="AlphaFoldDB" id="A0A2H0W6P6"/>
<evidence type="ECO:0000256" key="3">
    <source>
        <dbReference type="ARBA" id="ARBA00023110"/>
    </source>
</evidence>
<dbReference type="EC" id="5.2.1.8" evidence="5"/>
<dbReference type="PANTHER" id="PTHR45625:SF4">
    <property type="entry name" value="PEPTIDYLPROLYL ISOMERASE DOMAIN AND WD REPEAT-CONTAINING PROTEIN 1"/>
    <property type="match status" value="1"/>
</dbReference>
<comment type="caution">
    <text evidence="7">The sequence shown here is derived from an EMBL/GenBank/DDBJ whole genome shotgun (WGS) entry which is preliminary data.</text>
</comment>
<dbReference type="InterPro" id="IPR002130">
    <property type="entry name" value="Cyclophilin-type_PPIase_dom"/>
</dbReference>
<dbReference type="PROSITE" id="PS50072">
    <property type="entry name" value="CSA_PPIASE_2"/>
    <property type="match status" value="1"/>
</dbReference>
<dbReference type="InterPro" id="IPR044666">
    <property type="entry name" value="Cyclophilin_A-like"/>
</dbReference>
<gene>
    <name evidence="7" type="ORF">COT78_02065</name>
</gene>
<comment type="function">
    <text evidence="1 5">PPIases accelerate the folding of proteins. It catalyzes the cis-trans isomerization of proline imidic peptide bonds in oligopeptides.</text>
</comment>
<dbReference type="Pfam" id="PF00160">
    <property type="entry name" value="Pro_isomerase"/>
    <property type="match status" value="1"/>
</dbReference>
<dbReference type="InterPro" id="IPR024936">
    <property type="entry name" value="Cyclophilin-type_PPIase"/>
</dbReference>
<dbReference type="GO" id="GO:0003755">
    <property type="term" value="F:peptidyl-prolyl cis-trans isomerase activity"/>
    <property type="evidence" value="ECO:0007669"/>
    <property type="project" value="UniProtKB-UniRule"/>
</dbReference>
<evidence type="ECO:0000259" key="6">
    <source>
        <dbReference type="PROSITE" id="PS50072"/>
    </source>
</evidence>
<dbReference type="InterPro" id="IPR020892">
    <property type="entry name" value="Cyclophilin-type_PPIase_CS"/>
</dbReference>
<dbReference type="GO" id="GO:0006457">
    <property type="term" value="P:protein folding"/>
    <property type="evidence" value="ECO:0007669"/>
    <property type="project" value="InterPro"/>
</dbReference>
<name>A0A2H0W6P6_9BACT</name>
<keyword evidence="4 5" id="KW-0413">Isomerase</keyword>
<comment type="catalytic activity">
    <reaction evidence="5">
        <text>[protein]-peptidylproline (omega=180) = [protein]-peptidylproline (omega=0)</text>
        <dbReference type="Rhea" id="RHEA:16237"/>
        <dbReference type="Rhea" id="RHEA-COMP:10747"/>
        <dbReference type="Rhea" id="RHEA-COMP:10748"/>
        <dbReference type="ChEBI" id="CHEBI:83833"/>
        <dbReference type="ChEBI" id="CHEBI:83834"/>
        <dbReference type="EC" id="5.2.1.8"/>
    </reaction>
</comment>
<accession>A0A2H0W6P6</accession>
<dbReference type="PROSITE" id="PS00170">
    <property type="entry name" value="CSA_PPIASE_1"/>
    <property type="match status" value="1"/>
</dbReference>
<keyword evidence="3 5" id="KW-0697">Rotamase</keyword>
<dbReference type="PIRSF" id="PIRSF001467">
    <property type="entry name" value="Peptidylpro_ismrse"/>
    <property type="match status" value="1"/>
</dbReference>
<sequence length="157" mass="17005">MADLKFPGVLPAEQIENKKAVIETDKGTIEFELYADKAPKTVSNFVYLVEKGYYDGLTFHRVVPDFVIQGGDPKGDGTGDPGYKFEDEPVVGDYLAGTVAMANSGTNTNGSQFFICLTDQSTLPKNYNLFGQVTTGMDVVSKIAVGDKMTSVKIESK</sequence>
<proteinExistence type="inferred from homology"/>
<dbReference type="PRINTS" id="PR00153">
    <property type="entry name" value="CSAPPISMRASE"/>
</dbReference>
<protein>
    <recommendedName>
        <fullName evidence="5">Peptidyl-prolyl cis-trans isomerase</fullName>
        <shortName evidence="5">PPIase</shortName>
        <ecNumber evidence="5">5.2.1.8</ecNumber>
    </recommendedName>
</protein>
<dbReference type="Gene3D" id="2.40.100.10">
    <property type="entry name" value="Cyclophilin-like"/>
    <property type="match status" value="1"/>
</dbReference>
<evidence type="ECO:0000256" key="5">
    <source>
        <dbReference type="RuleBase" id="RU363019"/>
    </source>
</evidence>
<dbReference type="Proteomes" id="UP000231382">
    <property type="component" value="Unassembled WGS sequence"/>
</dbReference>
<evidence type="ECO:0000313" key="7">
    <source>
        <dbReference type="EMBL" id="PIS07752.1"/>
    </source>
</evidence>
<organism evidence="7 8">
    <name type="scientific">Candidatus Berkelbacteria bacterium CG10_big_fil_rev_8_21_14_0_10_43_13</name>
    <dbReference type="NCBI Taxonomy" id="1974514"/>
    <lineage>
        <taxon>Bacteria</taxon>
        <taxon>Candidatus Berkelbacteria</taxon>
    </lineage>
</organism>
<evidence type="ECO:0000313" key="8">
    <source>
        <dbReference type="Proteomes" id="UP000231382"/>
    </source>
</evidence>
<dbReference type="EMBL" id="PEZW01000014">
    <property type="protein sequence ID" value="PIS07752.1"/>
    <property type="molecule type" value="Genomic_DNA"/>
</dbReference>
<comment type="similarity">
    <text evidence="2 5">Belongs to the cyclophilin-type PPIase family.</text>
</comment>
<evidence type="ECO:0000256" key="4">
    <source>
        <dbReference type="ARBA" id="ARBA00023235"/>
    </source>
</evidence>
<evidence type="ECO:0000256" key="2">
    <source>
        <dbReference type="ARBA" id="ARBA00007365"/>
    </source>
</evidence>
<dbReference type="InterPro" id="IPR029000">
    <property type="entry name" value="Cyclophilin-like_dom_sf"/>
</dbReference>
<reference evidence="8" key="1">
    <citation type="submission" date="2017-09" db="EMBL/GenBank/DDBJ databases">
        <title>Depth-based differentiation of microbial function through sediment-hosted aquifers and enrichment of novel symbionts in the deep terrestrial subsurface.</title>
        <authorList>
            <person name="Probst A.J."/>
            <person name="Ladd B."/>
            <person name="Jarett J.K."/>
            <person name="Geller-Mcgrath D.E."/>
            <person name="Sieber C.M.K."/>
            <person name="Emerson J.B."/>
            <person name="Anantharaman K."/>
            <person name="Thomas B.C."/>
            <person name="Malmstrom R."/>
            <person name="Stieglmeier M."/>
            <person name="Klingl A."/>
            <person name="Woyke T."/>
            <person name="Ryan C.M."/>
            <person name="Banfield J.F."/>
        </authorList>
    </citation>
    <scope>NUCLEOTIDE SEQUENCE [LARGE SCALE GENOMIC DNA]</scope>
</reference>
<feature type="domain" description="PPIase cyclophilin-type" evidence="6">
    <location>
        <begin position="27"/>
        <end position="143"/>
    </location>
</feature>